<dbReference type="AlphaFoldDB" id="A0A316FX68"/>
<comment type="caution">
    <text evidence="4">The sequence shown here is derived from an EMBL/GenBank/DDBJ whole genome shotgun (WGS) entry which is preliminary data.</text>
</comment>
<dbReference type="Gene3D" id="2.40.160.10">
    <property type="entry name" value="Porin"/>
    <property type="match status" value="1"/>
</dbReference>
<dbReference type="Proteomes" id="UP000245790">
    <property type="component" value="Unassembled WGS sequence"/>
</dbReference>
<name>A0A316FX68_9GAMM</name>
<proteinExistence type="predicted"/>
<dbReference type="EMBL" id="QGGU01000004">
    <property type="protein sequence ID" value="PWK52973.1"/>
    <property type="molecule type" value="Genomic_DNA"/>
</dbReference>
<evidence type="ECO:0000256" key="1">
    <source>
        <dbReference type="ARBA" id="ARBA00022729"/>
    </source>
</evidence>
<evidence type="ECO:0000313" key="5">
    <source>
        <dbReference type="Proteomes" id="UP000245790"/>
    </source>
</evidence>
<dbReference type="OrthoDB" id="6103681at2"/>
<feature type="chain" id="PRO_5016441472" evidence="2">
    <location>
        <begin position="21"/>
        <end position="189"/>
    </location>
</feature>
<evidence type="ECO:0000256" key="2">
    <source>
        <dbReference type="SAM" id="SignalP"/>
    </source>
</evidence>
<dbReference type="InterPro" id="IPR023614">
    <property type="entry name" value="Porin_dom_sf"/>
</dbReference>
<feature type="signal peptide" evidence="2">
    <location>
        <begin position="1"/>
        <end position="20"/>
    </location>
</feature>
<accession>A0A316FX68</accession>
<dbReference type="SUPFAM" id="SSF56935">
    <property type="entry name" value="Porins"/>
    <property type="match status" value="1"/>
</dbReference>
<reference evidence="4 5" key="1">
    <citation type="submission" date="2018-05" db="EMBL/GenBank/DDBJ databases">
        <title>Genomic Encyclopedia of Type Strains, Phase IV (KMG-IV): sequencing the most valuable type-strain genomes for metagenomic binning, comparative biology and taxonomic classification.</title>
        <authorList>
            <person name="Goeker M."/>
        </authorList>
    </citation>
    <scope>NUCLEOTIDE SEQUENCE [LARGE SCALE GENOMIC DNA]</scope>
    <source>
        <strain evidence="4 5">DSM 25350</strain>
    </source>
</reference>
<dbReference type="Pfam" id="PF13505">
    <property type="entry name" value="OMP_b-brl"/>
    <property type="match status" value="1"/>
</dbReference>
<keyword evidence="1 2" id="KW-0732">Signal</keyword>
<feature type="domain" description="Outer membrane protein beta-barrel" evidence="3">
    <location>
        <begin position="18"/>
        <end position="188"/>
    </location>
</feature>
<sequence>MKKLLATSVIAAMASLSATANEPSFNFVEGGYSEYEDADGFMIRGNAELNKNFFVRGSYEGLSDDFSVLGGPDDTDFNTLTLGLGYKHALNNNTSLYSHFSYLDFEVKSGDAKVTDDGYQLGFGVRNQLSSVTQVYGEVTHNSIDGNSFTGLTLGLRQRLAENFGAYVEAKADDFDGDGFGVGVSYNFK</sequence>
<evidence type="ECO:0000259" key="3">
    <source>
        <dbReference type="Pfam" id="PF13505"/>
    </source>
</evidence>
<gene>
    <name evidence="4" type="ORF">C8D97_104191</name>
</gene>
<organism evidence="4 5">
    <name type="scientific">Pleionea mediterranea</name>
    <dbReference type="NCBI Taxonomy" id="523701"/>
    <lineage>
        <taxon>Bacteria</taxon>
        <taxon>Pseudomonadati</taxon>
        <taxon>Pseudomonadota</taxon>
        <taxon>Gammaproteobacteria</taxon>
        <taxon>Oceanospirillales</taxon>
        <taxon>Pleioneaceae</taxon>
        <taxon>Pleionea</taxon>
    </lineage>
</organism>
<protein>
    <submittedName>
        <fullName evidence="4">Putative outer membrane protein</fullName>
    </submittedName>
</protein>
<dbReference type="RefSeq" id="WP_109762946.1">
    <property type="nucleotide sequence ID" value="NZ_QGGU01000004.1"/>
</dbReference>
<keyword evidence="5" id="KW-1185">Reference proteome</keyword>
<evidence type="ECO:0000313" key="4">
    <source>
        <dbReference type="EMBL" id="PWK52973.1"/>
    </source>
</evidence>
<dbReference type="InterPro" id="IPR027385">
    <property type="entry name" value="Beta-barrel_OMP"/>
</dbReference>